<name>A0A725BA80_SALEP</name>
<proteinExistence type="predicted"/>
<evidence type="ECO:0000313" key="2">
    <source>
        <dbReference type="EMBL" id="HAE0521418.1"/>
    </source>
</evidence>
<feature type="non-terminal residue" evidence="2">
    <location>
        <position position="1"/>
    </location>
</feature>
<dbReference type="Gene3D" id="2.60.40.1180">
    <property type="entry name" value="Golgi alpha-mannosidase II"/>
    <property type="match status" value="1"/>
</dbReference>
<protein>
    <submittedName>
        <fullName evidence="2">Alpha-amylase</fullName>
    </submittedName>
</protein>
<keyword evidence="1" id="KW-0812">Transmembrane</keyword>
<accession>A0A725BA80</accession>
<keyword evidence="1" id="KW-1133">Transmembrane helix</keyword>
<reference evidence="2" key="1">
    <citation type="journal article" date="2018" name="Genome Biol.">
        <title>SKESA: strategic k-mer extension for scrupulous assemblies.</title>
        <authorList>
            <person name="Souvorov A."/>
            <person name="Agarwala R."/>
            <person name="Lipman D.J."/>
        </authorList>
    </citation>
    <scope>NUCLEOTIDE SEQUENCE</scope>
    <source>
        <strain evidence="2">P125109</strain>
    </source>
</reference>
<feature type="transmembrane region" description="Helical" evidence="1">
    <location>
        <begin position="46"/>
        <end position="66"/>
    </location>
</feature>
<gene>
    <name evidence="2" type="ORF">G2720_26860</name>
</gene>
<keyword evidence="1" id="KW-0472">Membrane</keyword>
<dbReference type="AlphaFoldDB" id="A0A725BA80"/>
<dbReference type="EMBL" id="DAAQRD010000195">
    <property type="protein sequence ID" value="HAE0521418.1"/>
    <property type="molecule type" value="Genomic_DNA"/>
</dbReference>
<dbReference type="InterPro" id="IPR013780">
    <property type="entry name" value="Glyco_hydro_b"/>
</dbReference>
<evidence type="ECO:0000256" key="1">
    <source>
        <dbReference type="SAM" id="Phobius"/>
    </source>
</evidence>
<sequence length="76" mass="8636">KEVGDDQRLRGLLFSDLVRQDGDAYEITLDANSANSYVIEKSQVNWWSIIAIGAIAPILALILLLVHRKRMQRQTK</sequence>
<comment type="caution">
    <text evidence="2">The sequence shown here is derived from an EMBL/GenBank/DDBJ whole genome shotgun (WGS) entry which is preliminary data.</text>
</comment>
<reference evidence="2" key="2">
    <citation type="submission" date="2019-01" db="EMBL/GenBank/DDBJ databases">
        <authorList>
            <consortium name="NCBI Pathogen Detection Project"/>
        </authorList>
    </citation>
    <scope>NUCLEOTIDE SEQUENCE</scope>
    <source>
        <strain evidence="2">P125109</strain>
    </source>
</reference>
<organism evidence="2">
    <name type="scientific">Salmonella enteritidis PT4 (strain P125109)</name>
    <dbReference type="NCBI Taxonomy" id="550537"/>
    <lineage>
        <taxon>Bacteria</taxon>
        <taxon>Pseudomonadati</taxon>
        <taxon>Pseudomonadota</taxon>
        <taxon>Gammaproteobacteria</taxon>
        <taxon>Enterobacterales</taxon>
        <taxon>Enterobacteriaceae</taxon>
        <taxon>Salmonella</taxon>
    </lineage>
</organism>